<name>A0A9P7A8D6_9AGAM</name>
<dbReference type="Proteomes" id="UP000714275">
    <property type="component" value="Unassembled WGS sequence"/>
</dbReference>
<keyword evidence="2" id="KW-1185">Reference proteome</keyword>
<organism evidence="1 2">
    <name type="scientific">Suillus placidus</name>
    <dbReference type="NCBI Taxonomy" id="48579"/>
    <lineage>
        <taxon>Eukaryota</taxon>
        <taxon>Fungi</taxon>
        <taxon>Dikarya</taxon>
        <taxon>Basidiomycota</taxon>
        <taxon>Agaricomycotina</taxon>
        <taxon>Agaricomycetes</taxon>
        <taxon>Agaricomycetidae</taxon>
        <taxon>Boletales</taxon>
        <taxon>Suillineae</taxon>
        <taxon>Suillaceae</taxon>
        <taxon>Suillus</taxon>
    </lineage>
</organism>
<accession>A0A9P7A8D6</accession>
<dbReference type="OrthoDB" id="10273786at2759"/>
<reference evidence="1" key="1">
    <citation type="journal article" date="2020" name="New Phytol.">
        <title>Comparative genomics reveals dynamic genome evolution in host specialist ectomycorrhizal fungi.</title>
        <authorList>
            <person name="Lofgren L.A."/>
            <person name="Nguyen N.H."/>
            <person name="Vilgalys R."/>
            <person name="Ruytinx J."/>
            <person name="Liao H.L."/>
            <person name="Branco S."/>
            <person name="Kuo A."/>
            <person name="LaButti K."/>
            <person name="Lipzen A."/>
            <person name="Andreopoulos W."/>
            <person name="Pangilinan J."/>
            <person name="Riley R."/>
            <person name="Hundley H."/>
            <person name="Na H."/>
            <person name="Barry K."/>
            <person name="Grigoriev I.V."/>
            <person name="Stajich J.E."/>
            <person name="Kennedy P.G."/>
        </authorList>
    </citation>
    <scope>NUCLEOTIDE SEQUENCE</scope>
    <source>
        <strain evidence="1">DOB743</strain>
    </source>
</reference>
<dbReference type="EMBL" id="JABBWD010000001">
    <property type="protein sequence ID" value="KAG1784191.1"/>
    <property type="molecule type" value="Genomic_DNA"/>
</dbReference>
<evidence type="ECO:0000313" key="1">
    <source>
        <dbReference type="EMBL" id="KAG1784191.1"/>
    </source>
</evidence>
<feature type="non-terminal residue" evidence="1">
    <location>
        <position position="1"/>
    </location>
</feature>
<evidence type="ECO:0000313" key="2">
    <source>
        <dbReference type="Proteomes" id="UP000714275"/>
    </source>
</evidence>
<proteinExistence type="predicted"/>
<sequence length="71" mass="7862">HLACSVWASRCMAAKSGKKNAVRDAAVHTNAHLGEPEEPNRFGLTLDLSRLRVGIQDEEFIKLKVGHEVRP</sequence>
<protein>
    <submittedName>
        <fullName evidence="1">Uncharacterized protein</fullName>
    </submittedName>
</protein>
<gene>
    <name evidence="1" type="ORF">EV702DRAFT_953762</name>
</gene>
<feature type="non-terminal residue" evidence="1">
    <location>
        <position position="71"/>
    </location>
</feature>
<comment type="caution">
    <text evidence="1">The sequence shown here is derived from an EMBL/GenBank/DDBJ whole genome shotgun (WGS) entry which is preliminary data.</text>
</comment>
<dbReference type="AlphaFoldDB" id="A0A9P7A8D6"/>